<dbReference type="OrthoDB" id="1883054at2759"/>
<dbReference type="Gene3D" id="1.10.30.50">
    <property type="match status" value="1"/>
</dbReference>
<reference evidence="4" key="1">
    <citation type="journal article" date="2016" name="Nature">
        <title>The genome of the seagrass Zostera marina reveals angiosperm adaptation to the sea.</title>
        <authorList>
            <person name="Olsen J.L."/>
            <person name="Rouze P."/>
            <person name="Verhelst B."/>
            <person name="Lin Y.-C."/>
            <person name="Bayer T."/>
            <person name="Collen J."/>
            <person name="Dattolo E."/>
            <person name="De Paoli E."/>
            <person name="Dittami S."/>
            <person name="Maumus F."/>
            <person name="Michel G."/>
            <person name="Kersting A."/>
            <person name="Lauritano C."/>
            <person name="Lohaus R."/>
            <person name="Toepel M."/>
            <person name="Tonon T."/>
            <person name="Vanneste K."/>
            <person name="Amirebrahimi M."/>
            <person name="Brakel J."/>
            <person name="Bostroem C."/>
            <person name="Chovatia M."/>
            <person name="Grimwood J."/>
            <person name="Jenkins J.W."/>
            <person name="Jueterbock A."/>
            <person name="Mraz A."/>
            <person name="Stam W.T."/>
            <person name="Tice H."/>
            <person name="Bornberg-Bauer E."/>
            <person name="Green P.J."/>
            <person name="Pearson G.A."/>
            <person name="Procaccini G."/>
            <person name="Duarte C.M."/>
            <person name="Schmutz J."/>
            <person name="Reusch T.B.H."/>
            <person name="Van de Peer Y."/>
        </authorList>
    </citation>
    <scope>NUCLEOTIDE SEQUENCE [LARGE SCALE GENOMIC DNA]</scope>
    <source>
        <strain evidence="4">cv. Finnish</strain>
    </source>
</reference>
<dbReference type="PANTHER" id="PTHR33427">
    <property type="entry name" value="HNH ENDONUCLEASE"/>
    <property type="match status" value="1"/>
</dbReference>
<feature type="region of interest" description="Disordered" evidence="1">
    <location>
        <begin position="1"/>
        <end position="62"/>
    </location>
</feature>
<evidence type="ECO:0000259" key="2">
    <source>
        <dbReference type="SMART" id="SM00507"/>
    </source>
</evidence>
<name>A0A0K9PCJ3_ZOSMR</name>
<dbReference type="GO" id="GO:0003676">
    <property type="term" value="F:nucleic acid binding"/>
    <property type="evidence" value="ECO:0007669"/>
    <property type="project" value="InterPro"/>
</dbReference>
<dbReference type="GO" id="GO:0004519">
    <property type="term" value="F:endonuclease activity"/>
    <property type="evidence" value="ECO:0007669"/>
    <property type="project" value="InterPro"/>
</dbReference>
<comment type="caution">
    <text evidence="3">The sequence shown here is derived from an EMBL/GenBank/DDBJ whole genome shotgun (WGS) entry which is preliminary data.</text>
</comment>
<dbReference type="InterPro" id="IPR003615">
    <property type="entry name" value="HNH_nuc"/>
</dbReference>
<feature type="domain" description="HNH nuclease" evidence="2">
    <location>
        <begin position="93"/>
        <end position="138"/>
    </location>
</feature>
<dbReference type="OMA" id="GNVHRGQ"/>
<dbReference type="SMART" id="SM00507">
    <property type="entry name" value="HNHc"/>
    <property type="match status" value="1"/>
</dbReference>
<proteinExistence type="predicted"/>
<sequence>MVENSRKKVVFPSEKDESSSSFPSSPARAVGGRRLKKGSKASYSAQSQVGLTAEKEDGYDNPRSFPHHVKKQCWDKADKIKGRDPERWRRDTLGNTVFRKLVGCPGCLCHDYDHIVPFSKGGKSTLDNCQILQATVNRSKGNKMDISKAELIQKSTYCRVSGRDMDLLELSAFGNVRRGQDSGGCNIQ</sequence>
<feature type="compositionally biased region" description="Polar residues" evidence="1">
    <location>
        <begin position="41"/>
        <end position="50"/>
    </location>
</feature>
<dbReference type="AlphaFoldDB" id="A0A0K9PCJ3"/>
<dbReference type="PANTHER" id="PTHR33427:SF3">
    <property type="entry name" value="HNH ENDONUCLEASE"/>
    <property type="match status" value="1"/>
</dbReference>
<dbReference type="Pfam" id="PF01844">
    <property type="entry name" value="HNH"/>
    <property type="match status" value="1"/>
</dbReference>
<dbReference type="Proteomes" id="UP000036987">
    <property type="component" value="Unassembled WGS sequence"/>
</dbReference>
<evidence type="ECO:0000313" key="4">
    <source>
        <dbReference type="Proteomes" id="UP000036987"/>
    </source>
</evidence>
<dbReference type="InterPro" id="IPR002711">
    <property type="entry name" value="HNH"/>
</dbReference>
<protein>
    <recommendedName>
        <fullName evidence="2">HNH nuclease domain-containing protein</fullName>
    </recommendedName>
</protein>
<evidence type="ECO:0000313" key="3">
    <source>
        <dbReference type="EMBL" id="KMZ66778.1"/>
    </source>
</evidence>
<accession>A0A0K9PCJ3</accession>
<evidence type="ECO:0000256" key="1">
    <source>
        <dbReference type="SAM" id="MobiDB-lite"/>
    </source>
</evidence>
<dbReference type="EMBL" id="LFYR01000957">
    <property type="protein sequence ID" value="KMZ66778.1"/>
    <property type="molecule type" value="Genomic_DNA"/>
</dbReference>
<dbReference type="GO" id="GO:0008270">
    <property type="term" value="F:zinc ion binding"/>
    <property type="evidence" value="ECO:0007669"/>
    <property type="project" value="InterPro"/>
</dbReference>
<organism evidence="3 4">
    <name type="scientific">Zostera marina</name>
    <name type="common">Eelgrass</name>
    <dbReference type="NCBI Taxonomy" id="29655"/>
    <lineage>
        <taxon>Eukaryota</taxon>
        <taxon>Viridiplantae</taxon>
        <taxon>Streptophyta</taxon>
        <taxon>Embryophyta</taxon>
        <taxon>Tracheophyta</taxon>
        <taxon>Spermatophyta</taxon>
        <taxon>Magnoliopsida</taxon>
        <taxon>Liliopsida</taxon>
        <taxon>Zosteraceae</taxon>
        <taxon>Zostera</taxon>
    </lineage>
</organism>
<keyword evidence="4" id="KW-1185">Reference proteome</keyword>
<dbReference type="CDD" id="cd00085">
    <property type="entry name" value="HNHc"/>
    <property type="match status" value="1"/>
</dbReference>
<gene>
    <name evidence="3" type="ORF">ZOSMA_289G00190</name>
</gene>